<feature type="transmembrane region" description="Helical" evidence="11">
    <location>
        <begin position="67"/>
        <end position="91"/>
    </location>
</feature>
<dbReference type="GO" id="GO:0004930">
    <property type="term" value="F:G protein-coupled receptor activity"/>
    <property type="evidence" value="ECO:0007669"/>
    <property type="project" value="UniProtKB-KW"/>
</dbReference>
<dbReference type="GO" id="GO:0005886">
    <property type="term" value="C:plasma membrane"/>
    <property type="evidence" value="ECO:0007669"/>
    <property type="project" value="UniProtKB-SubCell"/>
</dbReference>
<comment type="similarity">
    <text evidence="10">Belongs to the G-protein coupled receptor 1 family.</text>
</comment>
<feature type="transmembrane region" description="Helical" evidence="11">
    <location>
        <begin position="471"/>
        <end position="492"/>
    </location>
</feature>
<comment type="subcellular location">
    <subcellularLocation>
        <location evidence="1">Cell membrane</location>
        <topology evidence="1">Multi-pass membrane protein</topology>
    </subcellularLocation>
</comment>
<dbReference type="PROSITE" id="PS00237">
    <property type="entry name" value="G_PROTEIN_RECEP_F1_1"/>
    <property type="match status" value="1"/>
</dbReference>
<reference evidence="13" key="1">
    <citation type="submission" date="2021-02" db="EMBL/GenBank/DDBJ databases">
        <authorList>
            <person name="Nowell W R."/>
        </authorList>
    </citation>
    <scope>NUCLEOTIDE SEQUENCE</scope>
</reference>
<dbReference type="OrthoDB" id="10010417at2759"/>
<dbReference type="Proteomes" id="UP000663891">
    <property type="component" value="Unassembled WGS sequence"/>
</dbReference>
<evidence type="ECO:0000256" key="1">
    <source>
        <dbReference type="ARBA" id="ARBA00004651"/>
    </source>
</evidence>
<dbReference type="EMBL" id="CAJOBB010001190">
    <property type="protein sequence ID" value="CAF3822408.1"/>
    <property type="molecule type" value="Genomic_DNA"/>
</dbReference>
<evidence type="ECO:0000256" key="8">
    <source>
        <dbReference type="ARBA" id="ARBA00023170"/>
    </source>
</evidence>
<dbReference type="Pfam" id="PF00001">
    <property type="entry name" value="7tm_1"/>
    <property type="match status" value="1"/>
</dbReference>
<keyword evidence="3 10" id="KW-0812">Transmembrane</keyword>
<keyword evidence="8 10" id="KW-0675">Receptor</keyword>
<feature type="transmembrane region" description="Helical" evidence="11">
    <location>
        <begin position="182"/>
        <end position="201"/>
    </location>
</feature>
<dbReference type="Proteomes" id="UP000663860">
    <property type="component" value="Unassembled WGS sequence"/>
</dbReference>
<dbReference type="GO" id="GO:0045202">
    <property type="term" value="C:synapse"/>
    <property type="evidence" value="ECO:0007669"/>
    <property type="project" value="GOC"/>
</dbReference>
<keyword evidence="2" id="KW-1003">Cell membrane</keyword>
<gene>
    <name evidence="13" type="ORF">IZO911_LOCUS19851</name>
    <name evidence="17" type="ORF">KXQ929_LOCUS18326</name>
    <name evidence="16" type="ORF">OKA104_LOCUS14842</name>
    <name evidence="15" type="ORF">OXD698_LOCUS1285</name>
    <name evidence="14" type="ORF">VCS650_LOCUS35027</name>
</gene>
<feature type="domain" description="G-protein coupled receptors family 1 profile" evidence="12">
    <location>
        <begin position="82"/>
        <end position="531"/>
    </location>
</feature>
<dbReference type="InterPro" id="IPR000276">
    <property type="entry name" value="GPCR_Rhodpsn"/>
</dbReference>
<evidence type="ECO:0000313" key="16">
    <source>
        <dbReference type="EMBL" id="CAF3736755.1"/>
    </source>
</evidence>
<evidence type="ECO:0000256" key="3">
    <source>
        <dbReference type="ARBA" id="ARBA00022692"/>
    </source>
</evidence>
<dbReference type="PROSITE" id="PS50262">
    <property type="entry name" value="G_PROTEIN_RECEP_F1_2"/>
    <property type="match status" value="1"/>
</dbReference>
<evidence type="ECO:0000256" key="4">
    <source>
        <dbReference type="ARBA" id="ARBA00022989"/>
    </source>
</evidence>
<dbReference type="EMBL" id="CAJNON010000769">
    <property type="protein sequence ID" value="CAF1374109.1"/>
    <property type="molecule type" value="Genomic_DNA"/>
</dbReference>
<name>A0A814JUE6_9BILA</name>
<protein>
    <recommendedName>
        <fullName evidence="12">G-protein coupled receptors family 1 profile domain-containing protein</fullName>
    </recommendedName>
</protein>
<evidence type="ECO:0000313" key="18">
    <source>
        <dbReference type="Proteomes" id="UP000663860"/>
    </source>
</evidence>
<evidence type="ECO:0000256" key="5">
    <source>
        <dbReference type="ARBA" id="ARBA00023040"/>
    </source>
</evidence>
<keyword evidence="6 11" id="KW-0472">Membrane</keyword>
<accession>A0A814JUE6</accession>
<dbReference type="Gene3D" id="1.20.1070.10">
    <property type="entry name" value="Rhodopsin 7-helix transmembrane proteins"/>
    <property type="match status" value="2"/>
</dbReference>
<dbReference type="Proteomes" id="UP000663868">
    <property type="component" value="Unassembled WGS sequence"/>
</dbReference>
<evidence type="ECO:0000313" key="15">
    <source>
        <dbReference type="EMBL" id="CAF3500467.1"/>
    </source>
</evidence>
<keyword evidence="9 10" id="KW-0807">Transducer</keyword>
<comment type="caution">
    <text evidence="13">The sequence shown here is derived from an EMBL/GenBank/DDBJ whole genome shotgun (WGS) entry which is preliminary data.</text>
</comment>
<evidence type="ECO:0000256" key="2">
    <source>
        <dbReference type="ARBA" id="ARBA00022475"/>
    </source>
</evidence>
<dbReference type="EMBL" id="CAJOAY010000796">
    <property type="protein sequence ID" value="CAF3736755.1"/>
    <property type="molecule type" value="Genomic_DNA"/>
</dbReference>
<keyword evidence="5 10" id="KW-0297">G-protein coupled receptor</keyword>
<dbReference type="AlphaFoldDB" id="A0A814JUE6"/>
<dbReference type="SMART" id="SM01381">
    <property type="entry name" value="7TM_GPCR_Srsx"/>
    <property type="match status" value="1"/>
</dbReference>
<dbReference type="Proteomes" id="UP000663844">
    <property type="component" value="Unassembled WGS sequence"/>
</dbReference>
<evidence type="ECO:0000256" key="10">
    <source>
        <dbReference type="RuleBase" id="RU000688"/>
    </source>
</evidence>
<evidence type="ECO:0000313" key="17">
    <source>
        <dbReference type="EMBL" id="CAF3822408.1"/>
    </source>
</evidence>
<dbReference type="EMBL" id="CAJNOE010000201">
    <property type="protein sequence ID" value="CAF1042081.1"/>
    <property type="molecule type" value="Genomic_DNA"/>
</dbReference>
<keyword evidence="7" id="KW-1015">Disulfide bond</keyword>
<evidence type="ECO:0000259" key="12">
    <source>
        <dbReference type="PROSITE" id="PS50262"/>
    </source>
</evidence>
<dbReference type="SUPFAM" id="SSF81321">
    <property type="entry name" value="Family A G protein-coupled receptor-like"/>
    <property type="match status" value="1"/>
</dbReference>
<feature type="transmembrane region" description="Helical" evidence="11">
    <location>
        <begin position="140"/>
        <end position="161"/>
    </location>
</feature>
<dbReference type="InterPro" id="IPR017452">
    <property type="entry name" value="GPCR_Rhodpsn_7TM"/>
</dbReference>
<dbReference type="EMBL" id="CAJOAZ010000036">
    <property type="protein sequence ID" value="CAF3500467.1"/>
    <property type="molecule type" value="Genomic_DNA"/>
</dbReference>
<evidence type="ECO:0000313" key="14">
    <source>
        <dbReference type="EMBL" id="CAF1374109.1"/>
    </source>
</evidence>
<evidence type="ECO:0000256" key="7">
    <source>
        <dbReference type="ARBA" id="ARBA00023157"/>
    </source>
</evidence>
<evidence type="ECO:0000256" key="11">
    <source>
        <dbReference type="SAM" id="Phobius"/>
    </source>
</evidence>
<dbReference type="PANTHER" id="PTHR24248:SF125">
    <property type="entry name" value="DOPAMINE D2-LIKE RECEPTOR"/>
    <property type="match status" value="1"/>
</dbReference>
<sequence>MQHLSNDTGSWNLIVAPLPTSLLYNSNTYDSYPHSSATIDDLNNPILSISSYITPQPVTVETITANYWAFALILFPLFTIFGNVLVVISVYREKSLHTITNYFVVSLAISDITVAAVVMPFAIYLEYNRVWELSDRLCDFWVASDCMACTASILNLVAIAVDRYIAVTKPLKYARHKNPKRVAIMIVIVWVVSFVIALPIVSGANKSDVADYPRVPEQCAFFNNKFLIFSSLGSFFIPCIIIFAIYYRIFIVIMAQAKKNRKQWRPKAIIQSAAAQHRTNADNLITSYYPERQSIFNQASIIIPERTSLTLPIDINETSPNLLETHRNSLMLQLSTSVLSPPLHLPSNAGLSCSEQVDDEERDDVALFLEHEQTNGEYKIEHSNQIEILSSNPNNSTSNVVNFTKKNCSSQTDNNQLRHSSSKRVKARLKIKTISDGSAITAAVKTSTNNVKVAKRKAYSRMKKERKATQTLIIVLICFLVCWLPFFVLNNIVNTIIKLSKKSNTFLVNDFILFLCSWLGYINSFLNPIIYTVFNLEFRKAFAKILFSPCRSSPPS</sequence>
<evidence type="ECO:0000256" key="9">
    <source>
        <dbReference type="ARBA" id="ARBA00023224"/>
    </source>
</evidence>
<feature type="transmembrane region" description="Helical" evidence="11">
    <location>
        <begin position="103"/>
        <end position="125"/>
    </location>
</feature>
<dbReference type="GO" id="GO:0001591">
    <property type="term" value="F:dopamine neurotransmitter receptor activity, coupled via Gi/Go"/>
    <property type="evidence" value="ECO:0007669"/>
    <property type="project" value="TreeGrafter"/>
</dbReference>
<keyword evidence="4 11" id="KW-1133">Transmembrane helix</keyword>
<organism evidence="13 18">
    <name type="scientific">Adineta steineri</name>
    <dbReference type="NCBI Taxonomy" id="433720"/>
    <lineage>
        <taxon>Eukaryota</taxon>
        <taxon>Metazoa</taxon>
        <taxon>Spiralia</taxon>
        <taxon>Gnathifera</taxon>
        <taxon>Rotifera</taxon>
        <taxon>Eurotatoria</taxon>
        <taxon>Bdelloidea</taxon>
        <taxon>Adinetida</taxon>
        <taxon>Adinetidae</taxon>
        <taxon>Adineta</taxon>
    </lineage>
</organism>
<dbReference type="PANTHER" id="PTHR24248">
    <property type="entry name" value="ADRENERGIC RECEPTOR-RELATED G-PROTEIN COUPLED RECEPTOR"/>
    <property type="match status" value="1"/>
</dbReference>
<feature type="transmembrane region" description="Helical" evidence="11">
    <location>
        <begin position="512"/>
        <end position="534"/>
    </location>
</feature>
<evidence type="ECO:0000256" key="6">
    <source>
        <dbReference type="ARBA" id="ARBA00023136"/>
    </source>
</evidence>
<proteinExistence type="inferred from homology"/>
<dbReference type="Proteomes" id="UP000663881">
    <property type="component" value="Unassembled WGS sequence"/>
</dbReference>
<dbReference type="PRINTS" id="PR00237">
    <property type="entry name" value="GPCRRHODOPSN"/>
</dbReference>
<evidence type="ECO:0000313" key="13">
    <source>
        <dbReference type="EMBL" id="CAF1042081.1"/>
    </source>
</evidence>
<feature type="transmembrane region" description="Helical" evidence="11">
    <location>
        <begin position="235"/>
        <end position="255"/>
    </location>
</feature>